<name>A6KDU3_RAT</name>
<evidence type="ECO:0000313" key="1">
    <source>
        <dbReference type="EMBL" id="EDL91662.1"/>
    </source>
</evidence>
<sequence>MPSFLRESFTSTRMYLSSAEKASCSKATASSRATLTRLGHRQTPDVKKSPVVLQLMWKTQLLEVCITNMGTWSPSPVTVATC</sequence>
<accession>A6KDU3</accession>
<protein>
    <submittedName>
        <fullName evidence="1">RCG31987</fullName>
    </submittedName>
</protein>
<dbReference type="AlphaFoldDB" id="A6KDU3"/>
<dbReference type="Proteomes" id="UP000234681">
    <property type="component" value="Chromosome 5"/>
</dbReference>
<dbReference type="EMBL" id="CH474039">
    <property type="protein sequence ID" value="EDL91662.1"/>
    <property type="molecule type" value="Genomic_DNA"/>
</dbReference>
<proteinExistence type="predicted"/>
<organism evidence="1 2">
    <name type="scientific">Rattus norvegicus</name>
    <name type="common">Rat</name>
    <dbReference type="NCBI Taxonomy" id="10116"/>
    <lineage>
        <taxon>Eukaryota</taxon>
        <taxon>Metazoa</taxon>
        <taxon>Chordata</taxon>
        <taxon>Craniata</taxon>
        <taxon>Vertebrata</taxon>
        <taxon>Euteleostomi</taxon>
        <taxon>Mammalia</taxon>
        <taxon>Eutheria</taxon>
        <taxon>Euarchontoglires</taxon>
        <taxon>Glires</taxon>
        <taxon>Rodentia</taxon>
        <taxon>Myomorpha</taxon>
        <taxon>Muroidea</taxon>
        <taxon>Muridae</taxon>
        <taxon>Murinae</taxon>
        <taxon>Rattus</taxon>
    </lineage>
</organism>
<evidence type="ECO:0000313" key="2">
    <source>
        <dbReference type="Proteomes" id="UP000234681"/>
    </source>
</evidence>
<gene>
    <name evidence="1" type="ORF">rCG_31987</name>
</gene>
<reference evidence="1 2" key="1">
    <citation type="submission" date="2005-09" db="EMBL/GenBank/DDBJ databases">
        <authorList>
            <person name="Mural R.J."/>
            <person name="Li P.W."/>
            <person name="Adams M.D."/>
            <person name="Amanatides P.G."/>
            <person name="Baden-Tillson H."/>
            <person name="Barnstead M."/>
            <person name="Chin S.H."/>
            <person name="Dew I."/>
            <person name="Evans C.A."/>
            <person name="Ferriera S."/>
            <person name="Flanigan M."/>
            <person name="Fosler C."/>
            <person name="Glodek A."/>
            <person name="Gu Z."/>
            <person name="Holt R.A."/>
            <person name="Jennings D."/>
            <person name="Kraft C.L."/>
            <person name="Lu F."/>
            <person name="Nguyen T."/>
            <person name="Nusskern D.R."/>
            <person name="Pfannkoch C.M."/>
            <person name="Sitter C."/>
            <person name="Sutton G.G."/>
            <person name="Venter J.C."/>
            <person name="Wang Z."/>
            <person name="Woodage T."/>
            <person name="Zheng X.H."/>
            <person name="Zhong F."/>
        </authorList>
    </citation>
    <scope>NUCLEOTIDE SEQUENCE [LARGE SCALE GENOMIC DNA]</scope>
    <source>
        <strain>BN</strain>
        <strain evidence="2">Sprague-Dawley</strain>
    </source>
</reference>